<organism evidence="2 3">
    <name type="scientific">Elliptochloris bilobata</name>
    <dbReference type="NCBI Taxonomy" id="381761"/>
    <lineage>
        <taxon>Eukaryota</taxon>
        <taxon>Viridiplantae</taxon>
        <taxon>Chlorophyta</taxon>
        <taxon>core chlorophytes</taxon>
        <taxon>Trebouxiophyceae</taxon>
        <taxon>Trebouxiophyceae incertae sedis</taxon>
        <taxon>Elliptochloris clade</taxon>
        <taxon>Elliptochloris</taxon>
    </lineage>
</organism>
<dbReference type="GO" id="GO:0005758">
    <property type="term" value="C:mitochondrial intermembrane space"/>
    <property type="evidence" value="ECO:0007669"/>
    <property type="project" value="InterPro"/>
</dbReference>
<comment type="caution">
    <text evidence="2">The sequence shown here is derived from an EMBL/GenBank/DDBJ whole genome shotgun (WGS) entry which is preliminary data.</text>
</comment>
<dbReference type="PANTHER" id="PTHR13639">
    <property type="entry name" value="CYTOCHROME C OXIDASE ASSEMBLY FACTOR 4 HOMOLOG, MITOCHONDRIAL"/>
    <property type="match status" value="1"/>
</dbReference>
<keyword evidence="3" id="KW-1185">Reference proteome</keyword>
<dbReference type="GO" id="GO:0033617">
    <property type="term" value="P:mitochondrial respiratory chain complex IV assembly"/>
    <property type="evidence" value="ECO:0007669"/>
    <property type="project" value="InterPro"/>
</dbReference>
<evidence type="ECO:0000313" key="2">
    <source>
        <dbReference type="EMBL" id="KAK9843992.1"/>
    </source>
</evidence>
<proteinExistence type="predicted"/>
<dbReference type="EMBL" id="JALJOU010000004">
    <property type="protein sequence ID" value="KAK9843992.1"/>
    <property type="molecule type" value="Genomic_DNA"/>
</dbReference>
<dbReference type="InterPro" id="IPR039870">
    <property type="entry name" value="Coa4-like"/>
</dbReference>
<feature type="compositionally biased region" description="Low complexity" evidence="1">
    <location>
        <begin position="1"/>
        <end position="12"/>
    </location>
</feature>
<feature type="region of interest" description="Disordered" evidence="1">
    <location>
        <begin position="1"/>
        <end position="25"/>
    </location>
</feature>
<dbReference type="PROSITE" id="PS51808">
    <property type="entry name" value="CHCH"/>
    <property type="match status" value="1"/>
</dbReference>
<protein>
    <recommendedName>
        <fullName evidence="4">CHCH domain-containing protein</fullName>
    </recommendedName>
</protein>
<sequence length="69" mass="7915">MSQHAARATAAAESTDGDPYTPQGCENFHSKLEECLAENDRDWRACQREVHAWRDCFARHQAAKRQPQE</sequence>
<evidence type="ECO:0000256" key="1">
    <source>
        <dbReference type="SAM" id="MobiDB-lite"/>
    </source>
</evidence>
<gene>
    <name evidence="2" type="ORF">WJX81_001275</name>
</gene>
<dbReference type="Proteomes" id="UP001445335">
    <property type="component" value="Unassembled WGS sequence"/>
</dbReference>
<reference evidence="2 3" key="1">
    <citation type="journal article" date="2024" name="Nat. Commun.">
        <title>Phylogenomics reveals the evolutionary origins of lichenization in chlorophyte algae.</title>
        <authorList>
            <person name="Puginier C."/>
            <person name="Libourel C."/>
            <person name="Otte J."/>
            <person name="Skaloud P."/>
            <person name="Haon M."/>
            <person name="Grisel S."/>
            <person name="Petersen M."/>
            <person name="Berrin J.G."/>
            <person name="Delaux P.M."/>
            <person name="Dal Grande F."/>
            <person name="Keller J."/>
        </authorList>
    </citation>
    <scope>NUCLEOTIDE SEQUENCE [LARGE SCALE GENOMIC DNA]</scope>
    <source>
        <strain evidence="2 3">SAG 245.80</strain>
    </source>
</reference>
<dbReference type="SUPFAM" id="SSF47072">
    <property type="entry name" value="Cysteine alpha-hairpin motif"/>
    <property type="match status" value="1"/>
</dbReference>
<evidence type="ECO:0000313" key="3">
    <source>
        <dbReference type="Proteomes" id="UP001445335"/>
    </source>
</evidence>
<dbReference type="PANTHER" id="PTHR13639:SF2">
    <property type="entry name" value="CYTOCHROME C OXIDASE ASSEMBLY FACTOR 4 HOMOLOG, MITOCHONDRIAL"/>
    <property type="match status" value="1"/>
</dbReference>
<name>A0AAW1SEA2_9CHLO</name>
<dbReference type="AlphaFoldDB" id="A0AAW1SEA2"/>
<accession>A0AAW1SEA2</accession>
<dbReference type="InterPro" id="IPR009069">
    <property type="entry name" value="Cys_alpha_HP_mot_SF"/>
</dbReference>
<evidence type="ECO:0008006" key="4">
    <source>
        <dbReference type="Google" id="ProtNLM"/>
    </source>
</evidence>